<dbReference type="Pfam" id="PF00535">
    <property type="entry name" value="Glycos_transf_2"/>
    <property type="match status" value="1"/>
</dbReference>
<keyword evidence="1" id="KW-0472">Membrane</keyword>
<dbReference type="PANTHER" id="PTHR43685:SF11">
    <property type="entry name" value="GLYCOSYLTRANSFERASE TAGX-RELATED"/>
    <property type="match status" value="1"/>
</dbReference>
<dbReference type="RefSeq" id="WP_145887360.1">
    <property type="nucleotide sequence ID" value="NZ_CP032702.1"/>
</dbReference>
<keyword evidence="1" id="KW-0812">Transmembrane</keyword>
<evidence type="ECO:0000313" key="4">
    <source>
        <dbReference type="Proteomes" id="UP000319411"/>
    </source>
</evidence>
<dbReference type="Gene3D" id="3.90.550.10">
    <property type="entry name" value="Spore Coat Polysaccharide Biosynthesis Protein SpsA, Chain A"/>
    <property type="match status" value="1"/>
</dbReference>
<name>A0A518XAA3_9GAMM</name>
<dbReference type="Proteomes" id="UP000319411">
    <property type="component" value="Chromosome"/>
</dbReference>
<evidence type="ECO:0000259" key="2">
    <source>
        <dbReference type="Pfam" id="PF00535"/>
    </source>
</evidence>
<sequence>MQNPVNDVLISVIVPVYNAAPYLERCIDSLLQQDETRFEAIFINDGSRDDSLAILQRYARVPQFHIISQANAGVSAARNHGMSAARGKLLCFLDADDFLPPDAFATYVRLMSSGAAMVVGESQHFSPEGQPLDAPANRDQTRRLSASAAMNDLLYFHPRHGICDKVFRAGVIRQHGLRFNEEIFNFEDLLFVMNYLHLQQEREVIVTEQVVYHYVRSANSATRSALREKHFSFARSFNGMKAFLSAGHQRCYYHLYLKVTASYIYKGLQSDGFSRAFIDEYIALYRRSFRSWCSAGPFLTPWSLYFALFFVSPRLVSRLRRLVQR</sequence>
<keyword evidence="1" id="KW-1133">Transmembrane helix</keyword>
<feature type="domain" description="Glycosyltransferase 2-like" evidence="2">
    <location>
        <begin position="11"/>
        <end position="131"/>
    </location>
</feature>
<dbReference type="InterPro" id="IPR050834">
    <property type="entry name" value="Glycosyltransf_2"/>
</dbReference>
<organism evidence="3 4">
    <name type="scientific">Candidatus Pantoea soli</name>
    <dbReference type="NCBI Taxonomy" id="3098669"/>
    <lineage>
        <taxon>Bacteria</taxon>
        <taxon>Pseudomonadati</taxon>
        <taxon>Pseudomonadota</taxon>
        <taxon>Gammaproteobacteria</taxon>
        <taxon>Enterobacterales</taxon>
        <taxon>Erwiniaceae</taxon>
        <taxon>Pantoea</taxon>
    </lineage>
</organism>
<dbReference type="OrthoDB" id="6813549at2"/>
<accession>A0A518XAA3</accession>
<dbReference type="InterPro" id="IPR029044">
    <property type="entry name" value="Nucleotide-diphossugar_trans"/>
</dbReference>
<protein>
    <submittedName>
        <fullName evidence="3">Glycosyltransferase family 2 protein</fullName>
    </submittedName>
</protein>
<dbReference type="SUPFAM" id="SSF53448">
    <property type="entry name" value="Nucleotide-diphospho-sugar transferases"/>
    <property type="match status" value="1"/>
</dbReference>
<evidence type="ECO:0000313" key="3">
    <source>
        <dbReference type="EMBL" id="QDY41124.1"/>
    </source>
</evidence>
<gene>
    <name evidence="3" type="ORF">D8B20_04075</name>
</gene>
<proteinExistence type="predicted"/>
<evidence type="ECO:0000256" key="1">
    <source>
        <dbReference type="SAM" id="Phobius"/>
    </source>
</evidence>
<keyword evidence="4" id="KW-1185">Reference proteome</keyword>
<dbReference type="CDD" id="cd00761">
    <property type="entry name" value="Glyco_tranf_GTA_type"/>
    <property type="match status" value="1"/>
</dbReference>
<dbReference type="EMBL" id="CP032702">
    <property type="protein sequence ID" value="QDY41124.1"/>
    <property type="molecule type" value="Genomic_DNA"/>
</dbReference>
<dbReference type="InterPro" id="IPR001173">
    <property type="entry name" value="Glyco_trans_2-like"/>
</dbReference>
<dbReference type="AlphaFoldDB" id="A0A518XAA3"/>
<dbReference type="PANTHER" id="PTHR43685">
    <property type="entry name" value="GLYCOSYLTRANSFERASE"/>
    <property type="match status" value="1"/>
</dbReference>
<dbReference type="KEGG" id="pdis:D8B20_04075"/>
<feature type="transmembrane region" description="Helical" evidence="1">
    <location>
        <begin position="298"/>
        <end position="316"/>
    </location>
</feature>
<reference evidence="3 4" key="1">
    <citation type="submission" date="2018-10" db="EMBL/GenBank/DDBJ databases">
        <title>Genome Sequencing of Pantoea dispersa DSM 32899.</title>
        <authorList>
            <person name="Nawrath M."/>
            <person name="Ottenheim C."/>
            <person name="Wilm A."/>
            <person name="Zimmermann W."/>
            <person name="Wu J.C."/>
        </authorList>
    </citation>
    <scope>NUCLEOTIDE SEQUENCE [LARGE SCALE GENOMIC DNA]</scope>
    <source>
        <strain evidence="3 4">DSM 32899</strain>
    </source>
</reference>